<keyword evidence="1" id="KW-0472">Membrane</keyword>
<protein>
    <submittedName>
        <fullName evidence="3">EamA family transporter</fullName>
    </submittedName>
</protein>
<accession>A0A7V2WLL6</accession>
<evidence type="ECO:0000256" key="1">
    <source>
        <dbReference type="SAM" id="Phobius"/>
    </source>
</evidence>
<sequence>MRNSRQREAIFYALAAVGLWSTVASAFKISLRYLSPESLLFYAALSSLTLFGWLLWRQGRFDEVWELFRRYPGRILLLGTINPFIYYLTLFHAYDLLPAQEAQAINYSWGVLLALLSVPILGQKLRRRDLLAGVLCYAGVLVIATRGDLLSLHFHSLSGVLYALASTLLWALYWLYNTRIKAEPLPLLFLNFLVGTLLLSFYLFVFKDGVEIP</sequence>
<feature type="transmembrane region" description="Helical" evidence="1">
    <location>
        <begin position="159"/>
        <end position="176"/>
    </location>
</feature>
<dbReference type="Proteomes" id="UP000885722">
    <property type="component" value="Unassembled WGS sequence"/>
</dbReference>
<dbReference type="AlphaFoldDB" id="A0A7V2WLL6"/>
<organism evidence="3">
    <name type="scientific">Nitratifractor salsuginis</name>
    <dbReference type="NCBI Taxonomy" id="269261"/>
    <lineage>
        <taxon>Bacteria</taxon>
        <taxon>Pseudomonadati</taxon>
        <taxon>Campylobacterota</taxon>
        <taxon>Epsilonproteobacteria</taxon>
        <taxon>Campylobacterales</taxon>
        <taxon>Sulfurovaceae</taxon>
        <taxon>Nitratifractor</taxon>
    </lineage>
</organism>
<dbReference type="PANTHER" id="PTHR22911">
    <property type="entry name" value="ACYL-MALONYL CONDENSING ENZYME-RELATED"/>
    <property type="match status" value="1"/>
</dbReference>
<proteinExistence type="predicted"/>
<name>A0A7V2WLL6_9BACT</name>
<comment type="caution">
    <text evidence="3">The sequence shown here is derived from an EMBL/GenBank/DDBJ whole genome shotgun (WGS) entry which is preliminary data.</text>
</comment>
<dbReference type="InterPro" id="IPR000620">
    <property type="entry name" value="EamA_dom"/>
</dbReference>
<feature type="domain" description="EamA" evidence="2">
    <location>
        <begin position="9"/>
        <end position="144"/>
    </location>
</feature>
<dbReference type="Pfam" id="PF00892">
    <property type="entry name" value="EamA"/>
    <property type="match status" value="1"/>
</dbReference>
<dbReference type="GO" id="GO:0016020">
    <property type="term" value="C:membrane"/>
    <property type="evidence" value="ECO:0007669"/>
    <property type="project" value="InterPro"/>
</dbReference>
<feature type="transmembrane region" description="Helical" evidence="1">
    <location>
        <begin position="9"/>
        <end position="27"/>
    </location>
</feature>
<dbReference type="InterPro" id="IPR037185">
    <property type="entry name" value="EmrE-like"/>
</dbReference>
<dbReference type="PANTHER" id="PTHR22911:SF137">
    <property type="entry name" value="SOLUTE CARRIER FAMILY 35 MEMBER G2-RELATED"/>
    <property type="match status" value="1"/>
</dbReference>
<evidence type="ECO:0000313" key="3">
    <source>
        <dbReference type="EMBL" id="HFC03930.1"/>
    </source>
</evidence>
<evidence type="ECO:0000259" key="2">
    <source>
        <dbReference type="Pfam" id="PF00892"/>
    </source>
</evidence>
<feature type="transmembrane region" description="Helical" evidence="1">
    <location>
        <begin position="76"/>
        <end position="94"/>
    </location>
</feature>
<dbReference type="EMBL" id="DRNO01000240">
    <property type="protein sequence ID" value="HFC03930.1"/>
    <property type="molecule type" value="Genomic_DNA"/>
</dbReference>
<gene>
    <name evidence="3" type="ORF">ENJ74_03560</name>
</gene>
<keyword evidence="1" id="KW-0812">Transmembrane</keyword>
<feature type="transmembrane region" description="Helical" evidence="1">
    <location>
        <begin position="106"/>
        <end position="123"/>
    </location>
</feature>
<dbReference type="SUPFAM" id="SSF103481">
    <property type="entry name" value="Multidrug resistance efflux transporter EmrE"/>
    <property type="match status" value="1"/>
</dbReference>
<feature type="transmembrane region" description="Helical" evidence="1">
    <location>
        <begin position="39"/>
        <end position="56"/>
    </location>
</feature>
<feature type="transmembrane region" description="Helical" evidence="1">
    <location>
        <begin position="188"/>
        <end position="206"/>
    </location>
</feature>
<keyword evidence="1" id="KW-1133">Transmembrane helix</keyword>
<reference evidence="3" key="1">
    <citation type="journal article" date="2020" name="mSystems">
        <title>Genome- and Community-Level Interaction Insights into Carbon Utilization and Element Cycling Functions of Hydrothermarchaeota in Hydrothermal Sediment.</title>
        <authorList>
            <person name="Zhou Z."/>
            <person name="Liu Y."/>
            <person name="Xu W."/>
            <person name="Pan J."/>
            <person name="Luo Z.H."/>
            <person name="Li M."/>
        </authorList>
    </citation>
    <scope>NUCLEOTIDE SEQUENCE [LARGE SCALE GENOMIC DNA]</scope>
    <source>
        <strain evidence="3">HyVt-513</strain>
    </source>
</reference>
<feature type="transmembrane region" description="Helical" evidence="1">
    <location>
        <begin position="130"/>
        <end position="147"/>
    </location>
</feature>
<feature type="non-terminal residue" evidence="3">
    <location>
        <position position="213"/>
    </location>
</feature>